<dbReference type="Proteomes" id="UP001596116">
    <property type="component" value="Unassembled WGS sequence"/>
</dbReference>
<protein>
    <submittedName>
        <fullName evidence="1">DUF2141 domain-containing protein</fullName>
    </submittedName>
</protein>
<dbReference type="RefSeq" id="WP_379879679.1">
    <property type="nucleotide sequence ID" value="NZ_JBHPON010000001.1"/>
</dbReference>
<evidence type="ECO:0000313" key="1">
    <source>
        <dbReference type="EMBL" id="MFC6034988.1"/>
    </source>
</evidence>
<sequence>MFDEVAKVKSVGIIAAIFLAGAAAPAFAKKVELSETDFAFEHVSCTGAANEIRVLVTGVKKSVGLVTVDLFPNREEGFLRGRGRLDQVRFAAKAPVTKLCLHAPESGLFALSAYHDENANGDFDKTGLGLPAEPWGISNNPKVVFAPPPVEKALFSVSADSAAHVNIDLN</sequence>
<keyword evidence="2" id="KW-1185">Reference proteome</keyword>
<proteinExistence type="predicted"/>
<comment type="caution">
    <text evidence="1">The sequence shown here is derived from an EMBL/GenBank/DDBJ whole genome shotgun (WGS) entry which is preliminary data.</text>
</comment>
<evidence type="ECO:0000313" key="2">
    <source>
        <dbReference type="Proteomes" id="UP001596116"/>
    </source>
</evidence>
<dbReference type="Pfam" id="PF09912">
    <property type="entry name" value="DUF2141"/>
    <property type="match status" value="1"/>
</dbReference>
<accession>A0ABW1KWD6</accession>
<reference evidence="1 2" key="1">
    <citation type="submission" date="2024-09" db="EMBL/GenBank/DDBJ databases">
        <authorList>
            <person name="Zhang Z.-H."/>
        </authorList>
    </citation>
    <scope>NUCLEOTIDE SEQUENCE [LARGE SCALE GENOMIC DNA]</scope>
    <source>
        <strain evidence="1 2">HHTR114</strain>
    </source>
</reference>
<dbReference type="EMBL" id="JBHPON010000001">
    <property type="protein sequence ID" value="MFC6034988.1"/>
    <property type="molecule type" value="Genomic_DNA"/>
</dbReference>
<organism evidence="1 2">
    <name type="scientific">Hyphococcus aureus</name>
    <dbReference type="NCBI Taxonomy" id="2666033"/>
    <lineage>
        <taxon>Bacteria</taxon>
        <taxon>Pseudomonadati</taxon>
        <taxon>Pseudomonadota</taxon>
        <taxon>Alphaproteobacteria</taxon>
        <taxon>Parvularculales</taxon>
        <taxon>Parvularculaceae</taxon>
        <taxon>Hyphococcus</taxon>
    </lineage>
</organism>
<gene>
    <name evidence="1" type="ORF">ACFMB1_05500</name>
</gene>
<name>A0ABW1KWD6_9PROT</name>
<dbReference type="InterPro" id="IPR018673">
    <property type="entry name" value="DUF2141"/>
</dbReference>